<evidence type="ECO:0000313" key="1">
    <source>
        <dbReference type="EMBL" id="UPW40941.1"/>
    </source>
</evidence>
<dbReference type="EMBL" id="OM869522">
    <property type="protein sequence ID" value="UPW40941.1"/>
    <property type="molecule type" value="Genomic_DNA"/>
</dbReference>
<organism evidence="1">
    <name type="scientific">Sigmofec virus UA08Rod_6051</name>
    <dbReference type="NCBI Taxonomy" id="2929449"/>
    <lineage>
        <taxon>Viruses</taxon>
        <taxon>Monodnaviria</taxon>
        <taxon>Sangervirae</taxon>
        <taxon>Phixviricota</taxon>
        <taxon>Malgrandaviricetes</taxon>
        <taxon>Petitvirales</taxon>
        <taxon>Microviridae</taxon>
    </lineage>
</organism>
<sequence length="50" mass="5548">MEFSMNISLVFDLNDKADVLAVIDLIVCGWIVESIDSDLSGICLSYPVRK</sequence>
<proteinExistence type="predicted"/>
<protein>
    <submittedName>
        <fullName evidence="1">Uncharacterized protein</fullName>
    </submittedName>
</protein>
<name>A0A976N152_9VIRU</name>
<accession>A0A976N152</accession>
<reference evidence="1" key="1">
    <citation type="submission" date="2022-02" db="EMBL/GenBank/DDBJ databases">
        <title>Towards deciphering the DNA virus diversity associated with rodent species in the families Cricetidae and Heteromyidae.</title>
        <authorList>
            <person name="Lund M."/>
            <person name="Larsen B.B."/>
            <person name="Gryseels S."/>
            <person name="Kraberger S."/>
            <person name="Rowsey D.M."/>
            <person name="Steger L."/>
            <person name="Yule K.M."/>
            <person name="Upham N.S."/>
            <person name="Worobey M."/>
            <person name="Van Doorslaer K."/>
            <person name="Varsani A."/>
        </authorList>
    </citation>
    <scope>NUCLEOTIDE SEQUENCE</scope>
    <source>
        <strain evidence="1">UA08Rod_6051</strain>
    </source>
</reference>